<evidence type="ECO:0000256" key="1">
    <source>
        <dbReference type="SAM" id="SignalP"/>
    </source>
</evidence>
<proteinExistence type="predicted"/>
<dbReference type="AlphaFoldDB" id="A0A4Y2MV99"/>
<sequence length="103" mass="11969">MSKVTSLSVKTVLLFLPLLWRLLRELQESLPNNRVEKHSLAHFVERVCKMFEDIFVPERYLTLPIGCGKLSQLNLLYKLIIGMFPERKRCILRVSSARLSSIP</sequence>
<feature type="chain" id="PRO_5021398682" evidence="1">
    <location>
        <begin position="26"/>
        <end position="103"/>
    </location>
</feature>
<comment type="caution">
    <text evidence="2">The sequence shown here is derived from an EMBL/GenBank/DDBJ whole genome shotgun (WGS) entry which is preliminary data.</text>
</comment>
<keyword evidence="1" id="KW-0732">Signal</keyword>
<protein>
    <submittedName>
        <fullName evidence="2">Uncharacterized protein</fullName>
    </submittedName>
</protein>
<keyword evidence="3" id="KW-1185">Reference proteome</keyword>
<accession>A0A4Y2MV99</accession>
<name>A0A4Y2MV99_ARAVE</name>
<evidence type="ECO:0000313" key="3">
    <source>
        <dbReference type="Proteomes" id="UP000499080"/>
    </source>
</evidence>
<dbReference type="Proteomes" id="UP000499080">
    <property type="component" value="Unassembled WGS sequence"/>
</dbReference>
<evidence type="ECO:0000313" key="2">
    <source>
        <dbReference type="EMBL" id="GBN30502.1"/>
    </source>
</evidence>
<dbReference type="EMBL" id="BGPR01007926">
    <property type="protein sequence ID" value="GBN30502.1"/>
    <property type="molecule type" value="Genomic_DNA"/>
</dbReference>
<organism evidence="2 3">
    <name type="scientific">Araneus ventricosus</name>
    <name type="common">Orbweaver spider</name>
    <name type="synonym">Epeira ventricosa</name>
    <dbReference type="NCBI Taxonomy" id="182803"/>
    <lineage>
        <taxon>Eukaryota</taxon>
        <taxon>Metazoa</taxon>
        <taxon>Ecdysozoa</taxon>
        <taxon>Arthropoda</taxon>
        <taxon>Chelicerata</taxon>
        <taxon>Arachnida</taxon>
        <taxon>Araneae</taxon>
        <taxon>Araneomorphae</taxon>
        <taxon>Entelegynae</taxon>
        <taxon>Araneoidea</taxon>
        <taxon>Araneidae</taxon>
        <taxon>Araneus</taxon>
    </lineage>
</organism>
<reference evidence="2 3" key="1">
    <citation type="journal article" date="2019" name="Sci. Rep.">
        <title>Orb-weaving spider Araneus ventricosus genome elucidates the spidroin gene catalogue.</title>
        <authorList>
            <person name="Kono N."/>
            <person name="Nakamura H."/>
            <person name="Ohtoshi R."/>
            <person name="Moran D.A.P."/>
            <person name="Shinohara A."/>
            <person name="Yoshida Y."/>
            <person name="Fujiwara M."/>
            <person name="Mori M."/>
            <person name="Tomita M."/>
            <person name="Arakawa K."/>
        </authorList>
    </citation>
    <scope>NUCLEOTIDE SEQUENCE [LARGE SCALE GENOMIC DNA]</scope>
</reference>
<gene>
    <name evidence="2" type="ORF">AVEN_44559_1</name>
</gene>
<feature type="signal peptide" evidence="1">
    <location>
        <begin position="1"/>
        <end position="25"/>
    </location>
</feature>